<organism evidence="1 2">
    <name type="scientific">Streptococcus oralis</name>
    <dbReference type="NCBI Taxonomy" id="1303"/>
    <lineage>
        <taxon>Bacteria</taxon>
        <taxon>Bacillati</taxon>
        <taxon>Bacillota</taxon>
        <taxon>Bacilli</taxon>
        <taxon>Lactobacillales</taxon>
        <taxon>Streptococcaceae</taxon>
        <taxon>Streptococcus</taxon>
    </lineage>
</organism>
<dbReference type="EMBL" id="LQRP01000026">
    <property type="protein sequence ID" value="KXT99364.1"/>
    <property type="molecule type" value="Genomic_DNA"/>
</dbReference>
<dbReference type="RefSeq" id="WP_061421022.1">
    <property type="nucleotide sequence ID" value="NZ_KQ970370.1"/>
</dbReference>
<gene>
    <name evidence="1" type="ORF">SORDD30_00623</name>
</gene>
<dbReference type="AlphaFoldDB" id="A0A139QA48"/>
<dbReference type="Proteomes" id="UP000070220">
    <property type="component" value="Unassembled WGS sequence"/>
</dbReference>
<protein>
    <submittedName>
        <fullName evidence="1">Uncharacterized protein</fullName>
    </submittedName>
</protein>
<proteinExistence type="predicted"/>
<accession>A0A139QA48</accession>
<dbReference type="PATRIC" id="fig|1303.83.peg.656"/>
<reference evidence="1 2" key="1">
    <citation type="submission" date="2016-01" db="EMBL/GenBank/DDBJ databases">
        <title>Highly variable Streptococcus oralis are common among viridans streptococci isolated from primates.</title>
        <authorList>
            <person name="Denapaite D."/>
            <person name="Rieger M."/>
            <person name="Koendgen S."/>
            <person name="Brueckner R."/>
            <person name="Ochigava I."/>
            <person name="Kappeler P."/>
            <person name="Maetz-Rensing K."/>
            <person name="Leendertz F."/>
            <person name="Hakenbeck R."/>
        </authorList>
    </citation>
    <scope>NUCLEOTIDE SEQUENCE [LARGE SCALE GENOMIC DNA]</scope>
    <source>
        <strain evidence="1 2">DD30</strain>
    </source>
</reference>
<evidence type="ECO:0000313" key="2">
    <source>
        <dbReference type="Proteomes" id="UP000070220"/>
    </source>
</evidence>
<evidence type="ECO:0000313" key="1">
    <source>
        <dbReference type="EMBL" id="KXT99364.1"/>
    </source>
</evidence>
<comment type="caution">
    <text evidence="1">The sequence shown here is derived from an EMBL/GenBank/DDBJ whole genome shotgun (WGS) entry which is preliminary data.</text>
</comment>
<name>A0A139QA48_STROR</name>
<sequence length="68" mass="7583">MNTDLIHQLAMESLTKKLAQTEGQAAQNEALYLVIASELQLMKDVLDYDSDLKDLFEEVKIKKGGGEV</sequence>